<dbReference type="InterPro" id="IPR022346">
    <property type="entry name" value="T2SS_GspH"/>
</dbReference>
<evidence type="ECO:0000256" key="8">
    <source>
        <dbReference type="ARBA" id="ARBA00023136"/>
    </source>
</evidence>
<sequence>MRRFSRASSKPCRGFTLIELLVTMVIGVVLLMYAIPNFIVMVNNYRLTTTANDMVAALNLARMEAVKTNADTQFCSDSSSNNQSDKLGSACSALSQPAGAVVTKVPSSSSSTTTVQTGEVGLTSPVQLHGDITAVRFTPLGIGYVAGTTTPVSASSTSPAVADICNSSLSTNNHIKVVMTGGTIVSTSFSSGTCP</sequence>
<accession>A0ABS2KME1</accession>
<proteinExistence type="inferred from homology"/>
<evidence type="ECO:0000256" key="5">
    <source>
        <dbReference type="ARBA" id="ARBA00022519"/>
    </source>
</evidence>
<keyword evidence="3" id="KW-1003">Cell membrane</keyword>
<dbReference type="RefSeq" id="WP_204633575.1">
    <property type="nucleotide sequence ID" value="NZ_BSOC01000001.1"/>
</dbReference>
<dbReference type="SUPFAM" id="SSF54523">
    <property type="entry name" value="Pili subunits"/>
    <property type="match status" value="1"/>
</dbReference>
<keyword evidence="4" id="KW-0488">Methylation</keyword>
<dbReference type="Pfam" id="PF07963">
    <property type="entry name" value="N_methyl"/>
    <property type="match status" value="1"/>
</dbReference>
<organism evidence="13 14">
    <name type="scientific">Dyella mobilis</name>
    <dbReference type="NCBI Taxonomy" id="1849582"/>
    <lineage>
        <taxon>Bacteria</taxon>
        <taxon>Pseudomonadati</taxon>
        <taxon>Pseudomonadota</taxon>
        <taxon>Gammaproteobacteria</taxon>
        <taxon>Lysobacterales</taxon>
        <taxon>Rhodanobacteraceae</taxon>
        <taxon>Dyella</taxon>
    </lineage>
</organism>
<dbReference type="InterPro" id="IPR012902">
    <property type="entry name" value="N_methyl_site"/>
</dbReference>
<evidence type="ECO:0000256" key="11">
    <source>
        <dbReference type="SAM" id="Phobius"/>
    </source>
</evidence>
<evidence type="ECO:0000313" key="14">
    <source>
        <dbReference type="Proteomes" id="UP001430193"/>
    </source>
</evidence>
<reference evidence="13" key="1">
    <citation type="submission" date="2020-10" db="EMBL/GenBank/DDBJ databases">
        <title>Phylogeny of dyella-like bacteria.</title>
        <authorList>
            <person name="Fu J."/>
        </authorList>
    </citation>
    <scope>NUCLEOTIDE SEQUENCE</scope>
    <source>
        <strain evidence="13">DHON07</strain>
    </source>
</reference>
<evidence type="ECO:0000256" key="2">
    <source>
        <dbReference type="ARBA" id="ARBA00021549"/>
    </source>
</evidence>
<comment type="subcellular location">
    <subcellularLocation>
        <location evidence="1">Cell inner membrane</location>
        <topology evidence="1">Single-pass membrane protein</topology>
    </subcellularLocation>
</comment>
<evidence type="ECO:0000256" key="1">
    <source>
        <dbReference type="ARBA" id="ARBA00004377"/>
    </source>
</evidence>
<keyword evidence="8 11" id="KW-0472">Membrane</keyword>
<keyword evidence="5" id="KW-0997">Cell inner membrane</keyword>
<evidence type="ECO:0000256" key="7">
    <source>
        <dbReference type="ARBA" id="ARBA00022989"/>
    </source>
</evidence>
<evidence type="ECO:0000313" key="13">
    <source>
        <dbReference type="EMBL" id="MBM7132043.1"/>
    </source>
</evidence>
<gene>
    <name evidence="13" type="ORF">ISS99_21145</name>
</gene>
<keyword evidence="6 11" id="KW-0812">Transmembrane</keyword>
<keyword evidence="7 11" id="KW-1133">Transmembrane helix</keyword>
<dbReference type="Pfam" id="PF12019">
    <property type="entry name" value="GspH"/>
    <property type="match status" value="1"/>
</dbReference>
<comment type="caution">
    <text evidence="13">The sequence shown here is derived from an EMBL/GenBank/DDBJ whole genome shotgun (WGS) entry which is preliminary data.</text>
</comment>
<evidence type="ECO:0000259" key="12">
    <source>
        <dbReference type="Pfam" id="PF12019"/>
    </source>
</evidence>
<feature type="transmembrane region" description="Helical" evidence="11">
    <location>
        <begin position="12"/>
        <end position="35"/>
    </location>
</feature>
<evidence type="ECO:0000256" key="3">
    <source>
        <dbReference type="ARBA" id="ARBA00022475"/>
    </source>
</evidence>
<dbReference type="InterPro" id="IPR045584">
    <property type="entry name" value="Pilin-like"/>
</dbReference>
<name>A0ABS2KME1_9GAMM</name>
<dbReference type="EMBL" id="JADIKF010000040">
    <property type="protein sequence ID" value="MBM7132043.1"/>
    <property type="molecule type" value="Genomic_DNA"/>
</dbReference>
<evidence type="ECO:0000256" key="6">
    <source>
        <dbReference type="ARBA" id="ARBA00022692"/>
    </source>
</evidence>
<dbReference type="Proteomes" id="UP001430193">
    <property type="component" value="Unassembled WGS sequence"/>
</dbReference>
<keyword evidence="14" id="KW-1185">Reference proteome</keyword>
<comment type="similarity">
    <text evidence="9">Belongs to the GSP H family.</text>
</comment>
<feature type="domain" description="General secretion pathway GspH" evidence="12">
    <location>
        <begin position="50"/>
        <end position="159"/>
    </location>
</feature>
<evidence type="ECO:0000256" key="4">
    <source>
        <dbReference type="ARBA" id="ARBA00022481"/>
    </source>
</evidence>
<evidence type="ECO:0000256" key="9">
    <source>
        <dbReference type="ARBA" id="ARBA00025772"/>
    </source>
</evidence>
<dbReference type="NCBIfam" id="TIGR02532">
    <property type="entry name" value="IV_pilin_GFxxxE"/>
    <property type="match status" value="1"/>
</dbReference>
<dbReference type="Gene3D" id="3.30.700.10">
    <property type="entry name" value="Glycoprotein, Type 4 Pilin"/>
    <property type="match status" value="1"/>
</dbReference>
<evidence type="ECO:0000256" key="10">
    <source>
        <dbReference type="ARBA" id="ARBA00030775"/>
    </source>
</evidence>
<protein>
    <recommendedName>
        <fullName evidence="2">Type II secretion system protein H</fullName>
    </recommendedName>
    <alternativeName>
        <fullName evidence="10">General secretion pathway protein H</fullName>
    </alternativeName>
</protein>